<protein>
    <submittedName>
        <fullName evidence="1">Uncharacterized protein</fullName>
    </submittedName>
</protein>
<organism evidence="1 2">
    <name type="scientific">Dendrothele bispora (strain CBS 962.96)</name>
    <dbReference type="NCBI Taxonomy" id="1314807"/>
    <lineage>
        <taxon>Eukaryota</taxon>
        <taxon>Fungi</taxon>
        <taxon>Dikarya</taxon>
        <taxon>Basidiomycota</taxon>
        <taxon>Agaricomycotina</taxon>
        <taxon>Agaricomycetes</taxon>
        <taxon>Agaricomycetidae</taxon>
        <taxon>Agaricales</taxon>
        <taxon>Agaricales incertae sedis</taxon>
        <taxon>Dendrothele</taxon>
    </lineage>
</organism>
<reference evidence="1 2" key="1">
    <citation type="journal article" date="2019" name="Nat. Ecol. Evol.">
        <title>Megaphylogeny resolves global patterns of mushroom evolution.</title>
        <authorList>
            <person name="Varga T."/>
            <person name="Krizsan K."/>
            <person name="Foldi C."/>
            <person name="Dima B."/>
            <person name="Sanchez-Garcia M."/>
            <person name="Sanchez-Ramirez S."/>
            <person name="Szollosi G.J."/>
            <person name="Szarkandi J.G."/>
            <person name="Papp V."/>
            <person name="Albert L."/>
            <person name="Andreopoulos W."/>
            <person name="Angelini C."/>
            <person name="Antonin V."/>
            <person name="Barry K.W."/>
            <person name="Bougher N.L."/>
            <person name="Buchanan P."/>
            <person name="Buyck B."/>
            <person name="Bense V."/>
            <person name="Catcheside P."/>
            <person name="Chovatia M."/>
            <person name="Cooper J."/>
            <person name="Damon W."/>
            <person name="Desjardin D."/>
            <person name="Finy P."/>
            <person name="Geml J."/>
            <person name="Haridas S."/>
            <person name="Hughes K."/>
            <person name="Justo A."/>
            <person name="Karasinski D."/>
            <person name="Kautmanova I."/>
            <person name="Kiss B."/>
            <person name="Kocsube S."/>
            <person name="Kotiranta H."/>
            <person name="LaButti K.M."/>
            <person name="Lechner B.E."/>
            <person name="Liimatainen K."/>
            <person name="Lipzen A."/>
            <person name="Lukacs Z."/>
            <person name="Mihaltcheva S."/>
            <person name="Morgado L.N."/>
            <person name="Niskanen T."/>
            <person name="Noordeloos M.E."/>
            <person name="Ohm R.A."/>
            <person name="Ortiz-Santana B."/>
            <person name="Ovrebo C."/>
            <person name="Racz N."/>
            <person name="Riley R."/>
            <person name="Savchenko A."/>
            <person name="Shiryaev A."/>
            <person name="Soop K."/>
            <person name="Spirin V."/>
            <person name="Szebenyi C."/>
            <person name="Tomsovsky M."/>
            <person name="Tulloss R.E."/>
            <person name="Uehling J."/>
            <person name="Grigoriev I.V."/>
            <person name="Vagvolgyi C."/>
            <person name="Papp T."/>
            <person name="Martin F.M."/>
            <person name="Miettinen O."/>
            <person name="Hibbett D.S."/>
            <person name="Nagy L.G."/>
        </authorList>
    </citation>
    <scope>NUCLEOTIDE SEQUENCE [LARGE SCALE GENOMIC DNA]</scope>
    <source>
        <strain evidence="1 2">CBS 962.96</strain>
    </source>
</reference>
<dbReference type="OrthoDB" id="5599163at2759"/>
<evidence type="ECO:0000313" key="1">
    <source>
        <dbReference type="EMBL" id="THU80245.1"/>
    </source>
</evidence>
<dbReference type="Proteomes" id="UP000297245">
    <property type="component" value="Unassembled WGS sequence"/>
</dbReference>
<sequence>KYKPVHRKFRPVPTYMPNPEAQQFKPLPKPVPIPLPRNPPPYQELEFGTIVTKEWLEMMLSKIEPGLLTPKEINLLAFVLVRREKAFAFEHYERGTFSPEYYPDYEIPTIEHTPWQRPPIRVPKAIEQDVIDEIKKGEIAGRFEPTTSSYRSAMFAVAKKKGVRL</sequence>
<feature type="non-terminal residue" evidence="1">
    <location>
        <position position="1"/>
    </location>
</feature>
<proteinExistence type="predicted"/>
<keyword evidence="2" id="KW-1185">Reference proteome</keyword>
<dbReference type="AlphaFoldDB" id="A0A4V4HBQ2"/>
<feature type="non-terminal residue" evidence="1">
    <location>
        <position position="165"/>
    </location>
</feature>
<gene>
    <name evidence="1" type="ORF">K435DRAFT_617487</name>
</gene>
<dbReference type="EMBL" id="ML179924">
    <property type="protein sequence ID" value="THU80245.1"/>
    <property type="molecule type" value="Genomic_DNA"/>
</dbReference>
<accession>A0A4V4HBQ2</accession>
<name>A0A4V4HBQ2_DENBC</name>
<evidence type="ECO:0000313" key="2">
    <source>
        <dbReference type="Proteomes" id="UP000297245"/>
    </source>
</evidence>